<comment type="caution">
    <text evidence="3">The sequence shown here is derived from an EMBL/GenBank/DDBJ whole genome shotgun (WGS) entry which is preliminary data.</text>
</comment>
<feature type="non-terminal residue" evidence="3">
    <location>
        <position position="1"/>
    </location>
</feature>
<dbReference type="EMBL" id="QKYT01000324">
    <property type="protein sequence ID" value="RIA87145.1"/>
    <property type="molecule type" value="Genomic_DNA"/>
</dbReference>
<evidence type="ECO:0000256" key="1">
    <source>
        <dbReference type="SAM" id="Coils"/>
    </source>
</evidence>
<dbReference type="InterPro" id="IPR046347">
    <property type="entry name" value="bZIP_sf"/>
</dbReference>
<evidence type="ECO:0000313" key="4">
    <source>
        <dbReference type="Proteomes" id="UP000265703"/>
    </source>
</evidence>
<dbReference type="SMART" id="SM00338">
    <property type="entry name" value="BRLZ"/>
    <property type="match status" value="1"/>
</dbReference>
<dbReference type="PROSITE" id="PS50217">
    <property type="entry name" value="BZIP"/>
    <property type="match status" value="1"/>
</dbReference>
<evidence type="ECO:0000313" key="3">
    <source>
        <dbReference type="EMBL" id="RIA87145.1"/>
    </source>
</evidence>
<dbReference type="Proteomes" id="UP000265703">
    <property type="component" value="Unassembled WGS sequence"/>
</dbReference>
<feature type="non-terminal residue" evidence="3">
    <location>
        <position position="63"/>
    </location>
</feature>
<dbReference type="OrthoDB" id="1939598at2759"/>
<dbReference type="Gene3D" id="1.20.5.170">
    <property type="match status" value="1"/>
</dbReference>
<feature type="domain" description="BZIP" evidence="2">
    <location>
        <begin position="1"/>
        <end position="63"/>
    </location>
</feature>
<name>A0A397SSZ0_9GLOM</name>
<reference evidence="3 4" key="1">
    <citation type="submission" date="2018-06" db="EMBL/GenBank/DDBJ databases">
        <title>Comparative genomics reveals the genomic features of Rhizophagus irregularis, R. cerebriforme, R. diaphanum and Gigaspora rosea, and their symbiotic lifestyle signature.</title>
        <authorList>
            <person name="Morin E."/>
            <person name="San Clemente H."/>
            <person name="Chen E.C.H."/>
            <person name="De La Providencia I."/>
            <person name="Hainaut M."/>
            <person name="Kuo A."/>
            <person name="Kohler A."/>
            <person name="Murat C."/>
            <person name="Tang N."/>
            <person name="Roy S."/>
            <person name="Loubradou J."/>
            <person name="Henrissat B."/>
            <person name="Grigoriev I.V."/>
            <person name="Corradi N."/>
            <person name="Roux C."/>
            <person name="Martin F.M."/>
        </authorList>
    </citation>
    <scope>NUCLEOTIDE SEQUENCE [LARGE SCALE GENOMIC DNA]</scope>
    <source>
        <strain evidence="3 4">DAOM 227022</strain>
    </source>
</reference>
<dbReference type="InterPro" id="IPR004827">
    <property type="entry name" value="bZIP"/>
</dbReference>
<keyword evidence="1" id="KW-0175">Coiled coil</keyword>
<sequence>LSLQERRERNKIASAKYRAKKHRQNQEMSTTIAELSAENNVLLRQLEEVKSENLELKELVDKL</sequence>
<dbReference type="GO" id="GO:0003700">
    <property type="term" value="F:DNA-binding transcription factor activity"/>
    <property type="evidence" value="ECO:0007669"/>
    <property type="project" value="InterPro"/>
</dbReference>
<keyword evidence="4" id="KW-1185">Reference proteome</keyword>
<dbReference type="AlphaFoldDB" id="A0A397SSZ0"/>
<protein>
    <recommendedName>
        <fullName evidence="2">BZIP domain-containing protein</fullName>
    </recommendedName>
</protein>
<dbReference type="STRING" id="658196.A0A397SSZ0"/>
<proteinExistence type="predicted"/>
<accession>A0A397SSZ0</accession>
<organism evidence="3 4">
    <name type="scientific">Glomus cerebriforme</name>
    <dbReference type="NCBI Taxonomy" id="658196"/>
    <lineage>
        <taxon>Eukaryota</taxon>
        <taxon>Fungi</taxon>
        <taxon>Fungi incertae sedis</taxon>
        <taxon>Mucoromycota</taxon>
        <taxon>Glomeromycotina</taxon>
        <taxon>Glomeromycetes</taxon>
        <taxon>Glomerales</taxon>
        <taxon>Glomeraceae</taxon>
        <taxon>Glomus</taxon>
    </lineage>
</organism>
<feature type="coiled-coil region" evidence="1">
    <location>
        <begin position="25"/>
        <end position="62"/>
    </location>
</feature>
<dbReference type="Pfam" id="PF07716">
    <property type="entry name" value="bZIP_2"/>
    <property type="match status" value="1"/>
</dbReference>
<gene>
    <name evidence="3" type="ORF">C1645_672578</name>
</gene>
<dbReference type="SUPFAM" id="SSF57959">
    <property type="entry name" value="Leucine zipper domain"/>
    <property type="match status" value="1"/>
</dbReference>
<dbReference type="PROSITE" id="PS00036">
    <property type="entry name" value="BZIP_BASIC"/>
    <property type="match status" value="1"/>
</dbReference>
<evidence type="ECO:0000259" key="2">
    <source>
        <dbReference type="PROSITE" id="PS50217"/>
    </source>
</evidence>